<evidence type="ECO:0000256" key="1">
    <source>
        <dbReference type="ARBA" id="ARBA00004123"/>
    </source>
</evidence>
<gene>
    <name evidence="9" type="ORF">LITE_LOCUS21319</name>
</gene>
<keyword evidence="10" id="KW-1185">Reference proteome</keyword>
<dbReference type="Pfam" id="PF08784">
    <property type="entry name" value="RPA_C"/>
    <property type="match status" value="1"/>
</dbReference>
<dbReference type="PANTHER" id="PTHR13989">
    <property type="entry name" value="REPLICATION PROTEIN A-RELATED"/>
    <property type="match status" value="1"/>
</dbReference>
<dbReference type="PANTHER" id="PTHR13989:SF16">
    <property type="entry name" value="REPLICATION PROTEIN A2"/>
    <property type="match status" value="1"/>
</dbReference>
<proteinExistence type="predicted"/>
<evidence type="ECO:0000256" key="5">
    <source>
        <dbReference type="ARBA" id="ARBA00023172"/>
    </source>
</evidence>
<name>A0AAV0L243_9ROSI</name>
<evidence type="ECO:0000259" key="8">
    <source>
        <dbReference type="Pfam" id="PF08784"/>
    </source>
</evidence>
<dbReference type="GO" id="GO:0006289">
    <property type="term" value="P:nucleotide-excision repair"/>
    <property type="evidence" value="ECO:0007669"/>
    <property type="project" value="TreeGrafter"/>
</dbReference>
<keyword evidence="7" id="KW-0539">Nucleus</keyword>
<feature type="domain" description="Replication protein A C-terminal" evidence="8">
    <location>
        <begin position="165"/>
        <end position="255"/>
    </location>
</feature>
<dbReference type="GO" id="GO:0000781">
    <property type="term" value="C:chromosome, telomeric region"/>
    <property type="evidence" value="ECO:0007669"/>
    <property type="project" value="TreeGrafter"/>
</dbReference>
<keyword evidence="3" id="KW-0227">DNA damage</keyword>
<dbReference type="Gene3D" id="2.40.50.140">
    <property type="entry name" value="Nucleic acid-binding proteins"/>
    <property type="match status" value="1"/>
</dbReference>
<evidence type="ECO:0000256" key="4">
    <source>
        <dbReference type="ARBA" id="ARBA00023125"/>
    </source>
</evidence>
<dbReference type="GO" id="GO:0006260">
    <property type="term" value="P:DNA replication"/>
    <property type="evidence" value="ECO:0007669"/>
    <property type="project" value="UniProtKB-KW"/>
</dbReference>
<evidence type="ECO:0000313" key="10">
    <source>
        <dbReference type="Proteomes" id="UP001154282"/>
    </source>
</evidence>
<comment type="subcellular location">
    <subcellularLocation>
        <location evidence="1">Nucleus</location>
    </subcellularLocation>
</comment>
<reference evidence="9" key="1">
    <citation type="submission" date="2022-08" db="EMBL/GenBank/DDBJ databases">
        <authorList>
            <person name="Gutierrez-Valencia J."/>
        </authorList>
    </citation>
    <scope>NUCLEOTIDE SEQUENCE</scope>
</reference>
<sequence length="326" mass="36144">MYGGSEFDGGAAAFMGGGFMPSQATQPHDSFASSSSSKNRDSKVLLPLTVKQMSELPTTDESNFTIDGVVVNTVVLVGRVCRKEDKVSDYTLLVDDGTGVMECCKWFQEPLDTEEAEGISIGTYVRVHGHLRGLQGRRFINVFSIRPVTDFNEVVSHLIECIYVHFYNTKMKGVAAQPPPLTNSIPPSSSNFSRGLQSASLNQPTAAFQGSDRINNLRQKILDVIHQPQHLNNEEGVHRDVIARQLNLPMHIIKCISRSDISCLFSFLTCIPWTNFPNVVGLLAFGLWTGKQLRLLLWKATCTPRSMMTTSNQPSTVRPIIFFALF</sequence>
<dbReference type="FunFam" id="2.40.50.140:FF:000184">
    <property type="entry name" value="replication protein A 32 kDa subunit A-like"/>
    <property type="match status" value="1"/>
</dbReference>
<accession>A0AAV0L243</accession>
<dbReference type="InterPro" id="IPR040260">
    <property type="entry name" value="RFA2-like"/>
</dbReference>
<dbReference type="Proteomes" id="UP001154282">
    <property type="component" value="Unassembled WGS sequence"/>
</dbReference>
<dbReference type="EMBL" id="CAMGYJ010000006">
    <property type="protein sequence ID" value="CAI0427725.1"/>
    <property type="molecule type" value="Genomic_DNA"/>
</dbReference>
<evidence type="ECO:0000256" key="6">
    <source>
        <dbReference type="ARBA" id="ARBA00023204"/>
    </source>
</evidence>
<dbReference type="GO" id="GO:0000724">
    <property type="term" value="P:double-strand break repair via homologous recombination"/>
    <property type="evidence" value="ECO:0007669"/>
    <property type="project" value="TreeGrafter"/>
</dbReference>
<keyword evidence="4" id="KW-0238">DNA-binding</keyword>
<evidence type="ECO:0000256" key="2">
    <source>
        <dbReference type="ARBA" id="ARBA00022705"/>
    </source>
</evidence>
<dbReference type="GO" id="GO:0005662">
    <property type="term" value="C:DNA replication factor A complex"/>
    <property type="evidence" value="ECO:0007669"/>
    <property type="project" value="TreeGrafter"/>
</dbReference>
<keyword evidence="6" id="KW-0234">DNA repair</keyword>
<dbReference type="CDD" id="cd04478">
    <property type="entry name" value="RPA2_DBD_D"/>
    <property type="match status" value="1"/>
</dbReference>
<dbReference type="InterPro" id="IPR014892">
    <property type="entry name" value="RPA_C"/>
</dbReference>
<evidence type="ECO:0000313" key="9">
    <source>
        <dbReference type="EMBL" id="CAI0427725.1"/>
    </source>
</evidence>
<dbReference type="AlphaFoldDB" id="A0AAV0L243"/>
<protein>
    <recommendedName>
        <fullName evidence="8">Replication protein A C-terminal domain-containing protein</fullName>
    </recommendedName>
</protein>
<dbReference type="GO" id="GO:0035861">
    <property type="term" value="C:site of double-strand break"/>
    <property type="evidence" value="ECO:0007669"/>
    <property type="project" value="TreeGrafter"/>
</dbReference>
<dbReference type="SUPFAM" id="SSF50249">
    <property type="entry name" value="Nucleic acid-binding proteins"/>
    <property type="match status" value="1"/>
</dbReference>
<dbReference type="InterPro" id="IPR012340">
    <property type="entry name" value="NA-bd_OB-fold"/>
</dbReference>
<evidence type="ECO:0000256" key="7">
    <source>
        <dbReference type="ARBA" id="ARBA00023242"/>
    </source>
</evidence>
<evidence type="ECO:0000256" key="3">
    <source>
        <dbReference type="ARBA" id="ARBA00022763"/>
    </source>
</evidence>
<organism evidence="9 10">
    <name type="scientific">Linum tenue</name>
    <dbReference type="NCBI Taxonomy" id="586396"/>
    <lineage>
        <taxon>Eukaryota</taxon>
        <taxon>Viridiplantae</taxon>
        <taxon>Streptophyta</taxon>
        <taxon>Embryophyta</taxon>
        <taxon>Tracheophyta</taxon>
        <taxon>Spermatophyta</taxon>
        <taxon>Magnoliopsida</taxon>
        <taxon>eudicotyledons</taxon>
        <taxon>Gunneridae</taxon>
        <taxon>Pentapetalae</taxon>
        <taxon>rosids</taxon>
        <taxon>fabids</taxon>
        <taxon>Malpighiales</taxon>
        <taxon>Linaceae</taxon>
        <taxon>Linum</taxon>
    </lineage>
</organism>
<keyword evidence="2" id="KW-0235">DNA replication</keyword>
<keyword evidence="5" id="KW-0233">DNA recombination</keyword>
<dbReference type="GO" id="GO:0003697">
    <property type="term" value="F:single-stranded DNA binding"/>
    <property type="evidence" value="ECO:0007669"/>
    <property type="project" value="TreeGrafter"/>
</dbReference>
<comment type="caution">
    <text evidence="9">The sequence shown here is derived from an EMBL/GenBank/DDBJ whole genome shotgun (WGS) entry which is preliminary data.</text>
</comment>